<sequence>MAASQPPHHRFSSSSSAQHPLQLRLYNGTPLPQTTDFLNANKGKASMSLDLHI</sequence>
<feature type="region of interest" description="Disordered" evidence="1">
    <location>
        <begin position="1"/>
        <end position="29"/>
    </location>
</feature>
<evidence type="ECO:0000313" key="3">
    <source>
        <dbReference type="Proteomes" id="UP000187203"/>
    </source>
</evidence>
<keyword evidence="3" id="KW-1185">Reference proteome</keyword>
<dbReference type="Proteomes" id="UP000187203">
    <property type="component" value="Unassembled WGS sequence"/>
</dbReference>
<proteinExistence type="predicted"/>
<dbReference type="OrthoDB" id="1019534at2759"/>
<accession>A0A1R3IC74</accession>
<organism evidence="2 3">
    <name type="scientific">Corchorus olitorius</name>
    <dbReference type="NCBI Taxonomy" id="93759"/>
    <lineage>
        <taxon>Eukaryota</taxon>
        <taxon>Viridiplantae</taxon>
        <taxon>Streptophyta</taxon>
        <taxon>Embryophyta</taxon>
        <taxon>Tracheophyta</taxon>
        <taxon>Spermatophyta</taxon>
        <taxon>Magnoliopsida</taxon>
        <taxon>eudicotyledons</taxon>
        <taxon>Gunneridae</taxon>
        <taxon>Pentapetalae</taxon>
        <taxon>rosids</taxon>
        <taxon>malvids</taxon>
        <taxon>Malvales</taxon>
        <taxon>Malvaceae</taxon>
        <taxon>Grewioideae</taxon>
        <taxon>Apeibeae</taxon>
        <taxon>Corchorus</taxon>
    </lineage>
</organism>
<name>A0A1R3IC74_9ROSI</name>
<protein>
    <submittedName>
        <fullName evidence="2">Transcription factor</fullName>
    </submittedName>
</protein>
<evidence type="ECO:0000313" key="2">
    <source>
        <dbReference type="EMBL" id="OMO80158.1"/>
    </source>
</evidence>
<dbReference type="AlphaFoldDB" id="A0A1R3IC74"/>
<comment type="caution">
    <text evidence="2">The sequence shown here is derived from an EMBL/GenBank/DDBJ whole genome shotgun (WGS) entry which is preliminary data.</text>
</comment>
<dbReference type="EMBL" id="AWUE01018461">
    <property type="protein sequence ID" value="OMO80158.1"/>
    <property type="molecule type" value="Genomic_DNA"/>
</dbReference>
<reference evidence="3" key="1">
    <citation type="submission" date="2013-09" db="EMBL/GenBank/DDBJ databases">
        <title>Corchorus olitorius genome sequencing.</title>
        <authorList>
            <person name="Alam M."/>
            <person name="Haque M.S."/>
            <person name="Islam M.S."/>
            <person name="Emdad E.M."/>
            <person name="Islam M.M."/>
            <person name="Ahmed B."/>
            <person name="Halim A."/>
            <person name="Hossen Q.M.M."/>
            <person name="Hossain M.Z."/>
            <person name="Ahmed R."/>
            <person name="Khan M.M."/>
            <person name="Islam R."/>
            <person name="Rashid M.M."/>
            <person name="Khan S.A."/>
            <person name="Rahman M.S."/>
            <person name="Alam M."/>
            <person name="Yahiya A.S."/>
            <person name="Khan M.S."/>
            <person name="Azam M.S."/>
            <person name="Haque T."/>
            <person name="Lashkar M.Z.H."/>
            <person name="Akhand A.I."/>
            <person name="Morshed G."/>
            <person name="Roy S."/>
            <person name="Uddin K.S."/>
            <person name="Rabeya T."/>
            <person name="Hossain A.S."/>
            <person name="Chowdhury A."/>
            <person name="Snigdha A.R."/>
            <person name="Mortoza M.S."/>
            <person name="Matin S.A."/>
            <person name="Hoque S.M.E."/>
            <person name="Islam M.K."/>
            <person name="Roy D.K."/>
            <person name="Haider R."/>
            <person name="Moosa M.M."/>
            <person name="Elias S.M."/>
            <person name="Hasan A.M."/>
            <person name="Jahan S."/>
            <person name="Shafiuddin M."/>
            <person name="Mahmood N."/>
            <person name="Shommy N.S."/>
        </authorList>
    </citation>
    <scope>NUCLEOTIDE SEQUENCE [LARGE SCALE GENOMIC DNA]</scope>
    <source>
        <strain evidence="3">cv. O-4</strain>
    </source>
</reference>
<gene>
    <name evidence="2" type="ORF">COLO4_24232</name>
</gene>
<evidence type="ECO:0000256" key="1">
    <source>
        <dbReference type="SAM" id="MobiDB-lite"/>
    </source>
</evidence>